<evidence type="ECO:0000313" key="3">
    <source>
        <dbReference type="Proteomes" id="UP000593765"/>
    </source>
</evidence>
<feature type="domain" description="NadR/Ttd14 AAA" evidence="1">
    <location>
        <begin position="6"/>
        <end position="165"/>
    </location>
</feature>
<dbReference type="PANTHER" id="PTHR34932:SF1">
    <property type="entry name" value="TRPL TRANSLOCATION DEFECT PROTEIN 14"/>
    <property type="match status" value="1"/>
</dbReference>
<protein>
    <submittedName>
        <fullName evidence="2">ATP-binding protein</fullName>
    </submittedName>
</protein>
<name>A0A7M2WQJ1_9BACT</name>
<keyword evidence="3" id="KW-1185">Reference proteome</keyword>
<dbReference type="SUPFAM" id="SSF52540">
    <property type="entry name" value="P-loop containing nucleoside triphosphate hydrolases"/>
    <property type="match status" value="1"/>
</dbReference>
<evidence type="ECO:0000259" key="1">
    <source>
        <dbReference type="Pfam" id="PF13521"/>
    </source>
</evidence>
<dbReference type="Pfam" id="PF13521">
    <property type="entry name" value="AAA_28"/>
    <property type="match status" value="1"/>
</dbReference>
<gene>
    <name evidence="2" type="ORF">IPV69_16075</name>
</gene>
<dbReference type="KEGG" id="hbs:IPV69_16075"/>
<dbReference type="PANTHER" id="PTHR34932">
    <property type="entry name" value="TRPL TRANSLOCATION DEFECT PROTEIN 14"/>
    <property type="match status" value="1"/>
</dbReference>
<dbReference type="AlphaFoldDB" id="A0A7M2WQJ1"/>
<dbReference type="EMBL" id="CP063458">
    <property type="protein sequence ID" value="QOV87797.1"/>
    <property type="molecule type" value="Genomic_DNA"/>
</dbReference>
<dbReference type="InterPro" id="IPR027417">
    <property type="entry name" value="P-loop_NTPase"/>
</dbReference>
<dbReference type="GO" id="GO:0035091">
    <property type="term" value="F:phosphatidylinositol binding"/>
    <property type="evidence" value="ECO:0007669"/>
    <property type="project" value="TreeGrafter"/>
</dbReference>
<dbReference type="GO" id="GO:0070300">
    <property type="term" value="F:phosphatidic acid binding"/>
    <property type="evidence" value="ECO:0007669"/>
    <property type="project" value="TreeGrafter"/>
</dbReference>
<dbReference type="Proteomes" id="UP000593765">
    <property type="component" value="Chromosome"/>
</dbReference>
<dbReference type="GO" id="GO:0005524">
    <property type="term" value="F:ATP binding"/>
    <property type="evidence" value="ECO:0007669"/>
    <property type="project" value="UniProtKB-KW"/>
</dbReference>
<dbReference type="GO" id="GO:0005525">
    <property type="term" value="F:GTP binding"/>
    <property type="evidence" value="ECO:0007669"/>
    <property type="project" value="TreeGrafter"/>
</dbReference>
<keyword evidence="2" id="KW-0067">ATP-binding</keyword>
<dbReference type="InterPro" id="IPR053227">
    <property type="entry name" value="TRPL-trafficking_regulator"/>
</dbReference>
<sequence>MDPSRRIVLTGGPGAGKSVIGREIAGRYPDRFVLIPEAATQVYTRLGTRWDRLSIEERRDVQRQIYRWQLEQEQRIAEAHPGHVLLLDRGTIDGAAYWPDGPDQYWVDVGSTHGIELSRYDAVIWLETAAALGIYDGDASNAVRFEHADAAVDAGRKLLELWGPHPNLRHVGAFVHFEDKVSAVCEMLP</sequence>
<accession>A0A7M2WQJ1</accession>
<organism evidence="2 3">
    <name type="scientific">Humisphaera borealis</name>
    <dbReference type="NCBI Taxonomy" id="2807512"/>
    <lineage>
        <taxon>Bacteria</taxon>
        <taxon>Pseudomonadati</taxon>
        <taxon>Planctomycetota</taxon>
        <taxon>Phycisphaerae</taxon>
        <taxon>Tepidisphaerales</taxon>
        <taxon>Tepidisphaeraceae</taxon>
        <taxon>Humisphaera</taxon>
    </lineage>
</organism>
<dbReference type="CDD" id="cd00267">
    <property type="entry name" value="ABC_ATPase"/>
    <property type="match status" value="1"/>
</dbReference>
<dbReference type="RefSeq" id="WP_206290707.1">
    <property type="nucleotide sequence ID" value="NZ_CP063458.1"/>
</dbReference>
<keyword evidence="2" id="KW-0547">Nucleotide-binding</keyword>
<evidence type="ECO:0000313" key="2">
    <source>
        <dbReference type="EMBL" id="QOV87797.1"/>
    </source>
</evidence>
<dbReference type="InterPro" id="IPR038727">
    <property type="entry name" value="NadR/Ttd14_AAA_dom"/>
</dbReference>
<dbReference type="Gene3D" id="3.40.50.300">
    <property type="entry name" value="P-loop containing nucleotide triphosphate hydrolases"/>
    <property type="match status" value="1"/>
</dbReference>
<proteinExistence type="predicted"/>
<reference evidence="2 3" key="1">
    <citation type="submission" date="2020-10" db="EMBL/GenBank/DDBJ databases">
        <title>Wide distribution of Phycisphaera-like planctomycetes from WD2101 soil group in peatlands and genome analysis of the first cultivated representative.</title>
        <authorList>
            <person name="Dedysh S.N."/>
            <person name="Beletsky A.V."/>
            <person name="Ivanova A."/>
            <person name="Kulichevskaya I.S."/>
            <person name="Suzina N.E."/>
            <person name="Philippov D.A."/>
            <person name="Rakitin A.L."/>
            <person name="Mardanov A.V."/>
            <person name="Ravin N.V."/>
        </authorList>
    </citation>
    <scope>NUCLEOTIDE SEQUENCE [LARGE SCALE GENOMIC DNA]</scope>
    <source>
        <strain evidence="2 3">M1803</strain>
    </source>
</reference>